<proteinExistence type="inferred from homology"/>
<accession>A0A4V3CVM5</accession>
<dbReference type="PANTHER" id="PTHR43531">
    <property type="entry name" value="PROTEIN ICFG"/>
    <property type="match status" value="1"/>
</dbReference>
<dbReference type="PRINTS" id="PR00260">
    <property type="entry name" value="CHEMTRNSDUCR"/>
</dbReference>
<keyword evidence="6" id="KW-0472">Membrane</keyword>
<feature type="region of interest" description="Disordered" evidence="5">
    <location>
        <begin position="1"/>
        <end position="29"/>
    </location>
</feature>
<evidence type="ECO:0000256" key="4">
    <source>
        <dbReference type="PROSITE-ProRule" id="PRU00284"/>
    </source>
</evidence>
<comment type="subcellular location">
    <subcellularLocation>
        <location evidence="1">Membrane</location>
    </subcellularLocation>
</comment>
<dbReference type="FunFam" id="1.10.287.950:FF:000001">
    <property type="entry name" value="Methyl-accepting chemotaxis sensory transducer"/>
    <property type="match status" value="1"/>
</dbReference>
<dbReference type="InterPro" id="IPR004090">
    <property type="entry name" value="Chemotax_Me-accpt_rcpt"/>
</dbReference>
<keyword evidence="6" id="KW-0812">Transmembrane</keyword>
<evidence type="ECO:0000259" key="7">
    <source>
        <dbReference type="PROSITE" id="PS50111"/>
    </source>
</evidence>
<dbReference type="PROSITE" id="PS50111">
    <property type="entry name" value="CHEMOTAXIS_TRANSDUC_2"/>
    <property type="match status" value="1"/>
</dbReference>
<dbReference type="GO" id="GO:0005886">
    <property type="term" value="C:plasma membrane"/>
    <property type="evidence" value="ECO:0007669"/>
    <property type="project" value="TreeGrafter"/>
</dbReference>
<keyword evidence="4" id="KW-0807">Transducer</keyword>
<feature type="transmembrane region" description="Helical" evidence="6">
    <location>
        <begin position="357"/>
        <end position="377"/>
    </location>
</feature>
<dbReference type="RefSeq" id="WP_166643537.1">
    <property type="nucleotide sequence ID" value="NZ_SNXW01000005.1"/>
</dbReference>
<keyword evidence="8" id="KW-0675">Receptor</keyword>
<dbReference type="Proteomes" id="UP000294593">
    <property type="component" value="Unassembled WGS sequence"/>
</dbReference>
<keyword evidence="9" id="KW-1185">Reference proteome</keyword>
<evidence type="ECO:0000313" key="9">
    <source>
        <dbReference type="Proteomes" id="UP000294593"/>
    </source>
</evidence>
<dbReference type="Pfam" id="PF00015">
    <property type="entry name" value="MCPsignal"/>
    <property type="match status" value="1"/>
</dbReference>
<evidence type="ECO:0000256" key="2">
    <source>
        <dbReference type="ARBA" id="ARBA00022481"/>
    </source>
</evidence>
<dbReference type="GO" id="GO:0006935">
    <property type="term" value="P:chemotaxis"/>
    <property type="evidence" value="ECO:0007669"/>
    <property type="project" value="InterPro"/>
</dbReference>
<comment type="caution">
    <text evidence="8">The sequence shown here is derived from an EMBL/GenBank/DDBJ whole genome shotgun (WGS) entry which is preliminary data.</text>
</comment>
<reference evidence="8 9" key="1">
    <citation type="submission" date="2019-03" db="EMBL/GenBank/DDBJ databases">
        <title>Genomic Encyclopedia of Type Strains, Phase IV (KMG-IV): sequencing the most valuable type-strain genomes for metagenomic binning, comparative biology and taxonomic classification.</title>
        <authorList>
            <person name="Goeker M."/>
        </authorList>
    </citation>
    <scope>NUCLEOTIDE SEQUENCE [LARGE SCALE GENOMIC DNA]</scope>
    <source>
        <strain evidence="8 9">DSM 11901</strain>
    </source>
</reference>
<dbReference type="Gene3D" id="1.10.287.950">
    <property type="entry name" value="Methyl-accepting chemotaxis protein"/>
    <property type="match status" value="1"/>
</dbReference>
<dbReference type="CDD" id="cd11386">
    <property type="entry name" value="MCP_signal"/>
    <property type="match status" value="1"/>
</dbReference>
<evidence type="ECO:0000256" key="3">
    <source>
        <dbReference type="ARBA" id="ARBA00029447"/>
    </source>
</evidence>
<evidence type="ECO:0000256" key="5">
    <source>
        <dbReference type="SAM" id="MobiDB-lite"/>
    </source>
</evidence>
<dbReference type="SMART" id="SM00283">
    <property type="entry name" value="MA"/>
    <property type="match status" value="1"/>
</dbReference>
<gene>
    <name evidence="8" type="ORF">EV672_105175</name>
</gene>
<dbReference type="GO" id="GO:0004888">
    <property type="term" value="F:transmembrane signaling receptor activity"/>
    <property type="evidence" value="ECO:0007669"/>
    <property type="project" value="InterPro"/>
</dbReference>
<dbReference type="EMBL" id="SNXW01000005">
    <property type="protein sequence ID" value="TDP82988.1"/>
    <property type="molecule type" value="Genomic_DNA"/>
</dbReference>
<organism evidence="8 9">
    <name type="scientific">Aquabacterium commune</name>
    <dbReference type="NCBI Taxonomy" id="70586"/>
    <lineage>
        <taxon>Bacteria</taxon>
        <taxon>Pseudomonadati</taxon>
        <taxon>Pseudomonadota</taxon>
        <taxon>Betaproteobacteria</taxon>
        <taxon>Burkholderiales</taxon>
        <taxon>Aquabacterium</taxon>
    </lineage>
</organism>
<feature type="domain" description="Methyl-accepting transducer" evidence="7">
    <location>
        <begin position="436"/>
        <end position="665"/>
    </location>
</feature>
<sequence>MTHSVSIAGKPEVRPPDAQHHRAATAPQGPHNRARIREFFRYHGVWAPGVRLFRRLGFQGKAFVLTAVFLVPIALLSWQYFSDSARTIRFTALERQGVVAMRQFVPVLKGIIDIRNATRAMAGGFDAAADYQRARQGTDQALAAMAATLRADNDTLQLQAALAKLQTAWAATANAKQGLDDKGRTVFGPVTQAAVELLNLIGDRSNLVLDPDIDSYYLVNALVLTLPQTMENVGQLWGWGTYAAIRGGIGTDNEKSWYVWDARVKSGVDDVRAYLHRAWDANPSLKPRLDLAALDQALTLRKVGELAVFDASAPKPADYYRQGQQTVASLAAFYDQALPLLDELLARREAHLQNARLGTLVVLVAALTLTSYLFLSFQKVLEGGLREVVFHIDAIRQGNLTTHPRAWGADEVAGLMSNITGLQTALKRIVGQMRTSADHIVHASSEIAAGSTDLAARTEESAASLQQQAQTMAHIAQTVQATANIANEASALATNNAEAARRGGDIIHTMVDTMGGIQQASRRIGDITAAIDGIAFQTNLLALNAAVEAARAGEAGRGFAVVAGEVRALAQRASTAAREIKGLVSDSVGRIDTGTAIVGQAGAAVDEIVAQALRINEMLAHVATSSRQEADEVQQTTLAVQAMDAVTQQNAALVEQNAAAAASMRDQAEVLSSEVSAFQLA</sequence>
<comment type="similarity">
    <text evidence="3">Belongs to the methyl-accepting chemotaxis (MCP) protein family.</text>
</comment>
<dbReference type="InterPro" id="IPR004089">
    <property type="entry name" value="MCPsignal_dom"/>
</dbReference>
<evidence type="ECO:0000313" key="8">
    <source>
        <dbReference type="EMBL" id="TDP82988.1"/>
    </source>
</evidence>
<protein>
    <submittedName>
        <fullName evidence="8">Methyl-accepting chemotaxis protein-1 (Serine sensor receptor)</fullName>
    </submittedName>
</protein>
<dbReference type="InterPro" id="IPR051310">
    <property type="entry name" value="MCP_chemotaxis"/>
</dbReference>
<evidence type="ECO:0000256" key="1">
    <source>
        <dbReference type="ARBA" id="ARBA00004370"/>
    </source>
</evidence>
<feature type="transmembrane region" description="Helical" evidence="6">
    <location>
        <begin position="62"/>
        <end position="81"/>
    </location>
</feature>
<name>A0A4V3CVM5_9BURK</name>
<dbReference type="PANTHER" id="PTHR43531:SF14">
    <property type="entry name" value="METHYL-ACCEPTING CHEMOTAXIS PROTEIN I-RELATED"/>
    <property type="match status" value="1"/>
</dbReference>
<feature type="compositionally biased region" description="Basic and acidic residues" evidence="5">
    <location>
        <begin position="11"/>
        <end position="20"/>
    </location>
</feature>
<evidence type="ECO:0000256" key="6">
    <source>
        <dbReference type="SAM" id="Phobius"/>
    </source>
</evidence>
<dbReference type="AlphaFoldDB" id="A0A4V3CVM5"/>
<keyword evidence="2" id="KW-0488">Methylation</keyword>
<keyword evidence="6" id="KW-1133">Transmembrane helix</keyword>
<dbReference type="GO" id="GO:0007165">
    <property type="term" value="P:signal transduction"/>
    <property type="evidence" value="ECO:0007669"/>
    <property type="project" value="UniProtKB-KW"/>
</dbReference>
<dbReference type="SUPFAM" id="SSF58104">
    <property type="entry name" value="Methyl-accepting chemotaxis protein (MCP) signaling domain"/>
    <property type="match status" value="1"/>
</dbReference>